<reference evidence="1" key="1">
    <citation type="submission" date="2021-01" db="EMBL/GenBank/DDBJ databases">
        <authorList>
            <consortium name="Genoscope - CEA"/>
            <person name="William W."/>
        </authorList>
    </citation>
    <scope>NUCLEOTIDE SEQUENCE</scope>
</reference>
<organism evidence="1 2">
    <name type="scientific">Paramecium sonneborni</name>
    <dbReference type="NCBI Taxonomy" id="65129"/>
    <lineage>
        <taxon>Eukaryota</taxon>
        <taxon>Sar</taxon>
        <taxon>Alveolata</taxon>
        <taxon>Ciliophora</taxon>
        <taxon>Intramacronucleata</taxon>
        <taxon>Oligohymenophorea</taxon>
        <taxon>Peniculida</taxon>
        <taxon>Parameciidae</taxon>
        <taxon>Paramecium</taxon>
    </lineage>
</organism>
<name>A0A8S1N212_9CILI</name>
<comment type="caution">
    <text evidence="1">The sequence shown here is derived from an EMBL/GenBank/DDBJ whole genome shotgun (WGS) entry which is preliminary data.</text>
</comment>
<dbReference type="EMBL" id="CAJJDN010000045">
    <property type="protein sequence ID" value="CAD8083533.1"/>
    <property type="molecule type" value="Genomic_DNA"/>
</dbReference>
<sequence length="174" mass="20902">MGSNQKRFKFGTAKQQFLANKKRQSDYQNVLGTLALKSERHYWEIKIEKYVDEEHIHRSSQVRHYNICKINQLQLKISRVKSGYVQGNLEPTSRYQITDTWLYRMILQMIYKNSEVVFELYHFIETDQLCRNILQSDIYILPSSVYILWRGLSYFKFKSLAIFKLLNIFIQQGE</sequence>
<evidence type="ECO:0000313" key="1">
    <source>
        <dbReference type="EMBL" id="CAD8083533.1"/>
    </source>
</evidence>
<dbReference type="AlphaFoldDB" id="A0A8S1N212"/>
<gene>
    <name evidence="1" type="ORF">PSON_ATCC_30995.1.T0450133</name>
</gene>
<keyword evidence="2" id="KW-1185">Reference proteome</keyword>
<accession>A0A8S1N212</accession>
<dbReference type="OrthoDB" id="295536at2759"/>
<protein>
    <submittedName>
        <fullName evidence="1">Uncharacterized protein</fullName>
    </submittedName>
</protein>
<dbReference type="Proteomes" id="UP000692954">
    <property type="component" value="Unassembled WGS sequence"/>
</dbReference>
<proteinExistence type="predicted"/>
<evidence type="ECO:0000313" key="2">
    <source>
        <dbReference type="Proteomes" id="UP000692954"/>
    </source>
</evidence>